<evidence type="ECO:0000313" key="2">
    <source>
        <dbReference type="EMBL" id="MEJ5977590.1"/>
    </source>
</evidence>
<gene>
    <name evidence="2" type="ORF">WG901_13150</name>
</gene>
<keyword evidence="3" id="KW-1185">Reference proteome</keyword>
<dbReference type="Proteomes" id="UP001361239">
    <property type="component" value="Unassembled WGS sequence"/>
</dbReference>
<organism evidence="2 3">
    <name type="scientific">Novosphingobium anseongense</name>
    <dbReference type="NCBI Taxonomy" id="3133436"/>
    <lineage>
        <taxon>Bacteria</taxon>
        <taxon>Pseudomonadati</taxon>
        <taxon>Pseudomonadota</taxon>
        <taxon>Alphaproteobacteria</taxon>
        <taxon>Sphingomonadales</taxon>
        <taxon>Sphingomonadaceae</taxon>
        <taxon>Novosphingobium</taxon>
    </lineage>
</organism>
<reference evidence="2 3" key="1">
    <citation type="submission" date="2024-03" db="EMBL/GenBank/DDBJ databases">
        <authorList>
            <person name="Jo J.-H."/>
        </authorList>
    </citation>
    <scope>NUCLEOTIDE SEQUENCE [LARGE SCALE GENOMIC DNA]</scope>
    <source>
        <strain evidence="2 3">PS1R-30</strain>
    </source>
</reference>
<evidence type="ECO:0000313" key="3">
    <source>
        <dbReference type="Proteomes" id="UP001361239"/>
    </source>
</evidence>
<accession>A0ABU8RWX6</accession>
<protein>
    <submittedName>
        <fullName evidence="2">Uncharacterized protein</fullName>
    </submittedName>
</protein>
<evidence type="ECO:0000256" key="1">
    <source>
        <dbReference type="SAM" id="MobiDB-lite"/>
    </source>
</evidence>
<proteinExistence type="predicted"/>
<comment type="caution">
    <text evidence="2">The sequence shown here is derived from an EMBL/GenBank/DDBJ whole genome shotgun (WGS) entry which is preliminary data.</text>
</comment>
<dbReference type="EMBL" id="JBBHJZ010000002">
    <property type="protein sequence ID" value="MEJ5977590.1"/>
    <property type="molecule type" value="Genomic_DNA"/>
</dbReference>
<dbReference type="RefSeq" id="WP_339587522.1">
    <property type="nucleotide sequence ID" value="NZ_JBBHJZ010000002.1"/>
</dbReference>
<feature type="region of interest" description="Disordered" evidence="1">
    <location>
        <begin position="33"/>
        <end position="54"/>
    </location>
</feature>
<name>A0ABU8RWX6_9SPHN</name>
<sequence>MGRGNESSPPSLDGLEREERIEVMRDWFLANFEDPSQNTPHDSGEGGFQYIWGGPYDASDEIGSAFPDAEEDEIEEAVDLVQEEGTYDWAPVNFGDDEGLDEPDFRLEPLSERLDALAGQLSQIEGHVAELVRIVRDGNGVSPGMGHNRPPELLEDDLDLGEIQESIEDVRAELAKPSREADADPEKLDRAESRFRRFMGWIREQAANAPKNLATGSVTAIGGAVTKYVIDNFDGIVASLQPAISTISAWADVVRMVI</sequence>